<dbReference type="PATRIC" id="fig|1179773.3.peg.590"/>
<sequence>MTSFDAVSAAGRLFDEPPREVATRRFLAEDGNHLLVAYVDGQAAGFVTGVETTHPDKGTEMFVYELGVEDEFQRRGIATALVEALLLLARERGCFGAFTATEPDNAAALATYAKVKAEAEPTVSLSWTF</sequence>
<dbReference type="Proteomes" id="UP000006281">
    <property type="component" value="Chromosome"/>
</dbReference>
<dbReference type="EMBL" id="HE804045">
    <property type="protein sequence ID" value="CCH27915.1"/>
    <property type="molecule type" value="Genomic_DNA"/>
</dbReference>
<dbReference type="PANTHER" id="PTHR43072">
    <property type="entry name" value="N-ACETYLTRANSFERASE"/>
    <property type="match status" value="1"/>
</dbReference>
<feature type="domain" description="N-acetyltransferase" evidence="1">
    <location>
        <begin position="1"/>
        <end position="129"/>
    </location>
</feature>
<keyword evidence="3" id="KW-1185">Reference proteome</keyword>
<gene>
    <name evidence="2" type="ordered locus">BN6_05840</name>
</gene>
<dbReference type="InterPro" id="IPR000182">
    <property type="entry name" value="GNAT_dom"/>
</dbReference>
<dbReference type="CDD" id="cd04301">
    <property type="entry name" value="NAT_SF"/>
    <property type="match status" value="1"/>
</dbReference>
<name>K0JNW9_SACES</name>
<dbReference type="SUPFAM" id="SSF55729">
    <property type="entry name" value="Acyl-CoA N-acyltransferases (Nat)"/>
    <property type="match status" value="1"/>
</dbReference>
<dbReference type="Pfam" id="PF00583">
    <property type="entry name" value="Acetyltransf_1"/>
    <property type="match status" value="1"/>
</dbReference>
<dbReference type="GO" id="GO:0016747">
    <property type="term" value="F:acyltransferase activity, transferring groups other than amino-acyl groups"/>
    <property type="evidence" value="ECO:0007669"/>
    <property type="project" value="InterPro"/>
</dbReference>
<dbReference type="eggNOG" id="COG0456">
    <property type="taxonomic scope" value="Bacteria"/>
</dbReference>
<dbReference type="KEGG" id="sesp:BN6_05840"/>
<dbReference type="InterPro" id="IPR016181">
    <property type="entry name" value="Acyl_CoA_acyltransferase"/>
</dbReference>
<dbReference type="Gene3D" id="3.40.630.30">
    <property type="match status" value="1"/>
</dbReference>
<evidence type="ECO:0000313" key="2">
    <source>
        <dbReference type="EMBL" id="CCH27915.1"/>
    </source>
</evidence>
<protein>
    <recommendedName>
        <fullName evidence="1">N-acetyltransferase domain-containing protein</fullName>
    </recommendedName>
</protein>
<dbReference type="HOGENOM" id="CLU_145408_0_0_11"/>
<reference evidence="2 3" key="1">
    <citation type="journal article" date="2012" name="BMC Genomics">
        <title>Complete genome sequence of Saccharothrix espanaensis DSM 44229T and comparison to the other completely sequenced Pseudonocardiaceae.</title>
        <authorList>
            <person name="Strobel T."/>
            <person name="Al-Dilaimi A."/>
            <person name="Blom J."/>
            <person name="Gessner A."/>
            <person name="Kalinowski J."/>
            <person name="Luzhetska M."/>
            <person name="Puhler A."/>
            <person name="Szczepanowski R."/>
            <person name="Bechthold A."/>
            <person name="Ruckert C."/>
        </authorList>
    </citation>
    <scope>NUCLEOTIDE SEQUENCE [LARGE SCALE GENOMIC DNA]</scope>
    <source>
        <strain evidence="3">ATCC 51144 / DSM 44229 / JCM 9112 / NBRC 15066 / NRRL 15764</strain>
    </source>
</reference>
<organism evidence="2 3">
    <name type="scientific">Saccharothrix espanaensis (strain ATCC 51144 / DSM 44229 / JCM 9112 / NBRC 15066 / NRRL 15764)</name>
    <dbReference type="NCBI Taxonomy" id="1179773"/>
    <lineage>
        <taxon>Bacteria</taxon>
        <taxon>Bacillati</taxon>
        <taxon>Actinomycetota</taxon>
        <taxon>Actinomycetes</taxon>
        <taxon>Pseudonocardiales</taxon>
        <taxon>Pseudonocardiaceae</taxon>
        <taxon>Saccharothrix</taxon>
    </lineage>
</organism>
<dbReference type="STRING" id="1179773.BN6_05840"/>
<dbReference type="PROSITE" id="PS51186">
    <property type="entry name" value="GNAT"/>
    <property type="match status" value="1"/>
</dbReference>
<evidence type="ECO:0000259" key="1">
    <source>
        <dbReference type="PROSITE" id="PS51186"/>
    </source>
</evidence>
<proteinExistence type="predicted"/>
<evidence type="ECO:0000313" key="3">
    <source>
        <dbReference type="Proteomes" id="UP000006281"/>
    </source>
</evidence>
<accession>K0JNW9</accession>
<dbReference type="BioCyc" id="SESP1179773:BN6_RS02885-MONOMER"/>
<dbReference type="AlphaFoldDB" id="K0JNW9"/>